<keyword evidence="2" id="KW-0812">Transmembrane</keyword>
<accession>A0A2P4UH28</accession>
<name>A0A2P4UH28_9ACTN</name>
<evidence type="ECO:0000313" key="4">
    <source>
        <dbReference type="Proteomes" id="UP000242367"/>
    </source>
</evidence>
<dbReference type="EMBL" id="MTBP01000002">
    <property type="protein sequence ID" value="POM24372.1"/>
    <property type="molecule type" value="Genomic_DNA"/>
</dbReference>
<protein>
    <submittedName>
        <fullName evidence="3">Uncharacterized protein</fullName>
    </submittedName>
</protein>
<feature type="compositionally biased region" description="Pro residues" evidence="1">
    <location>
        <begin position="1"/>
        <end position="10"/>
    </location>
</feature>
<keyword evidence="2" id="KW-1133">Transmembrane helix</keyword>
<organism evidence="3 4">
    <name type="scientific">Actinomadura rubteroloni</name>
    <dbReference type="NCBI Taxonomy" id="1926885"/>
    <lineage>
        <taxon>Bacteria</taxon>
        <taxon>Bacillati</taxon>
        <taxon>Actinomycetota</taxon>
        <taxon>Actinomycetes</taxon>
        <taxon>Streptosporangiales</taxon>
        <taxon>Thermomonosporaceae</taxon>
        <taxon>Actinomadura</taxon>
    </lineage>
</organism>
<feature type="region of interest" description="Disordered" evidence="1">
    <location>
        <begin position="1"/>
        <end position="25"/>
    </location>
</feature>
<evidence type="ECO:0000256" key="1">
    <source>
        <dbReference type="SAM" id="MobiDB-lite"/>
    </source>
</evidence>
<evidence type="ECO:0000313" key="3">
    <source>
        <dbReference type="EMBL" id="POM24372.1"/>
    </source>
</evidence>
<feature type="transmembrane region" description="Helical" evidence="2">
    <location>
        <begin position="26"/>
        <end position="48"/>
    </location>
</feature>
<reference evidence="3 4" key="1">
    <citation type="journal article" date="2017" name="Chemistry">
        <title>Isolation, Biosynthesis and Chemical Modifications of Rubterolones A-F: Rare Tropolone Alkaloids from Actinomadura sp. 5-2.</title>
        <authorList>
            <person name="Guo H."/>
            <person name="Benndorf R."/>
            <person name="Leichnitz D."/>
            <person name="Klassen J.L."/>
            <person name="Vollmers J."/>
            <person name="Gorls H."/>
            <person name="Steinacker M."/>
            <person name="Weigel C."/>
            <person name="Dahse H.M."/>
            <person name="Kaster A.K."/>
            <person name="de Beer Z.W."/>
            <person name="Poulsen M."/>
            <person name="Beemelmanns C."/>
        </authorList>
    </citation>
    <scope>NUCLEOTIDE SEQUENCE [LARGE SCALE GENOMIC DNA]</scope>
    <source>
        <strain evidence="3 4">5-2</strain>
    </source>
</reference>
<gene>
    <name evidence="3" type="ORF">BTM25_30010</name>
</gene>
<dbReference type="RefSeq" id="WP_103563509.1">
    <property type="nucleotide sequence ID" value="NZ_MTBP01000002.1"/>
</dbReference>
<keyword evidence="4" id="KW-1185">Reference proteome</keyword>
<keyword evidence="2" id="KW-0472">Membrane</keyword>
<comment type="caution">
    <text evidence="3">The sequence shown here is derived from an EMBL/GenBank/DDBJ whole genome shotgun (WGS) entry which is preliminary data.</text>
</comment>
<evidence type="ECO:0000256" key="2">
    <source>
        <dbReference type="SAM" id="Phobius"/>
    </source>
</evidence>
<dbReference type="Proteomes" id="UP000242367">
    <property type="component" value="Unassembled WGS sequence"/>
</dbReference>
<sequence>MPTPTTPPGPRSSHRRRKQGGGAGRLGLAGAVTGVVGIAAVAGVIVWLRPGADAGPATSPPPSLAGQGSGPGGLPAARKPATGPAQTFNTPEGYGYALGAARASVTATPPKTAEKAARGSRYAYADYVLTNTQRRPVLLDYPADLFLPRSQVDAHYRSRCMPQPGIPTSMCTLPNHSAVIARLGGAAAPQAEDGDTMIPAGASYLVRIATDLPVRPGLRPDEIRLYVWNARYTSDRKGVPLDFP</sequence>
<dbReference type="AlphaFoldDB" id="A0A2P4UH28"/>
<proteinExistence type="predicted"/>
<feature type="region of interest" description="Disordered" evidence="1">
    <location>
        <begin position="54"/>
        <end position="90"/>
    </location>
</feature>